<evidence type="ECO:0000256" key="3">
    <source>
        <dbReference type="PROSITE-ProRule" id="PRU00104"/>
    </source>
</evidence>
<dbReference type="InterPro" id="IPR036691">
    <property type="entry name" value="Endo/exonu/phosph_ase_sf"/>
</dbReference>
<dbReference type="InterPro" id="IPR000477">
    <property type="entry name" value="RT_dom"/>
</dbReference>
<feature type="domain" description="HECT" evidence="5">
    <location>
        <begin position="185"/>
        <end position="219"/>
    </location>
</feature>
<dbReference type="Gene3D" id="3.60.10.10">
    <property type="entry name" value="Endonuclease/exonuclease/phosphatase"/>
    <property type="match status" value="1"/>
</dbReference>
<dbReference type="InterPro" id="IPR012337">
    <property type="entry name" value="RNaseH-like_sf"/>
</dbReference>
<comment type="caution">
    <text evidence="7">The sequence shown here is derived from an EMBL/GenBank/DDBJ whole genome shotgun (WGS) entry which is preliminary data.</text>
</comment>
<dbReference type="SUPFAM" id="SSF53098">
    <property type="entry name" value="Ribonuclease H-like"/>
    <property type="match status" value="1"/>
</dbReference>
<evidence type="ECO:0000256" key="2">
    <source>
        <dbReference type="ARBA" id="ARBA00012180"/>
    </source>
</evidence>
<dbReference type="Proteomes" id="UP001152622">
    <property type="component" value="Chromosome 1"/>
</dbReference>
<name>A0A9Q1GBM7_SYNKA</name>
<keyword evidence="3" id="KW-0833">Ubl conjugation pathway</keyword>
<dbReference type="InterPro" id="IPR000569">
    <property type="entry name" value="HECT_dom"/>
</dbReference>
<evidence type="ECO:0000259" key="5">
    <source>
        <dbReference type="PROSITE" id="PS50237"/>
    </source>
</evidence>
<dbReference type="SUPFAM" id="SSF56219">
    <property type="entry name" value="DNase I-like"/>
    <property type="match status" value="1"/>
</dbReference>
<dbReference type="GO" id="GO:0004523">
    <property type="term" value="F:RNA-DNA hybrid ribonuclease activity"/>
    <property type="evidence" value="ECO:0007669"/>
    <property type="project" value="UniProtKB-EC"/>
</dbReference>
<dbReference type="Pfam" id="PF03372">
    <property type="entry name" value="Exo_endo_phos"/>
    <property type="match status" value="1"/>
</dbReference>
<reference evidence="7" key="1">
    <citation type="journal article" date="2023" name="Science">
        <title>Genome structures resolve the early diversification of teleost fishes.</title>
        <authorList>
            <person name="Parey E."/>
            <person name="Louis A."/>
            <person name="Montfort J."/>
            <person name="Bouchez O."/>
            <person name="Roques C."/>
            <person name="Iampietro C."/>
            <person name="Lluch J."/>
            <person name="Castinel A."/>
            <person name="Donnadieu C."/>
            <person name="Desvignes T."/>
            <person name="Floi Bucao C."/>
            <person name="Jouanno E."/>
            <person name="Wen M."/>
            <person name="Mejri S."/>
            <person name="Dirks R."/>
            <person name="Jansen H."/>
            <person name="Henkel C."/>
            <person name="Chen W.J."/>
            <person name="Zahm M."/>
            <person name="Cabau C."/>
            <person name="Klopp C."/>
            <person name="Thompson A.W."/>
            <person name="Robinson-Rechavi M."/>
            <person name="Braasch I."/>
            <person name="Lecointre G."/>
            <person name="Bobe J."/>
            <person name="Postlethwait J.H."/>
            <person name="Berthelot C."/>
            <person name="Roest Crollius H."/>
            <person name="Guiguen Y."/>
        </authorList>
    </citation>
    <scope>NUCLEOTIDE SEQUENCE</scope>
    <source>
        <strain evidence="7">WJC10195</strain>
    </source>
</reference>
<evidence type="ECO:0000313" key="8">
    <source>
        <dbReference type="Proteomes" id="UP001152622"/>
    </source>
</evidence>
<dbReference type="InterPro" id="IPR043128">
    <property type="entry name" value="Rev_trsase/Diguanyl_cyclase"/>
</dbReference>
<dbReference type="CDD" id="cd01650">
    <property type="entry name" value="RT_nLTR_like"/>
    <property type="match status" value="1"/>
</dbReference>
<keyword evidence="8" id="KW-1185">Reference proteome</keyword>
<evidence type="ECO:0000256" key="4">
    <source>
        <dbReference type="SAM" id="MobiDB-lite"/>
    </source>
</evidence>
<dbReference type="GO" id="GO:0004842">
    <property type="term" value="F:ubiquitin-protein transferase activity"/>
    <property type="evidence" value="ECO:0007669"/>
    <property type="project" value="InterPro"/>
</dbReference>
<comment type="caution">
    <text evidence="3">Lacks conserved residue(s) required for the propagation of feature annotation.</text>
</comment>
<dbReference type="EMBL" id="JAINUF010000001">
    <property type="protein sequence ID" value="KAJ8381184.1"/>
    <property type="molecule type" value="Genomic_DNA"/>
</dbReference>
<dbReference type="SUPFAM" id="SSF56672">
    <property type="entry name" value="DNA/RNA polymerases"/>
    <property type="match status" value="1"/>
</dbReference>
<feature type="domain" description="Reverse transcriptase" evidence="6">
    <location>
        <begin position="1130"/>
        <end position="1449"/>
    </location>
</feature>
<gene>
    <name evidence="7" type="ORF">SKAU_G00019620</name>
</gene>
<proteinExistence type="inferred from homology"/>
<feature type="region of interest" description="Disordered" evidence="4">
    <location>
        <begin position="144"/>
        <end position="172"/>
    </location>
</feature>
<dbReference type="EC" id="3.1.26.4" evidence="2"/>
<dbReference type="PROSITE" id="PS50878">
    <property type="entry name" value="RT_POL"/>
    <property type="match status" value="1"/>
</dbReference>
<dbReference type="Pfam" id="PF00078">
    <property type="entry name" value="RVT_1"/>
    <property type="match status" value="1"/>
</dbReference>
<evidence type="ECO:0000313" key="7">
    <source>
        <dbReference type="EMBL" id="KAJ8381184.1"/>
    </source>
</evidence>
<feature type="compositionally biased region" description="Polar residues" evidence="4">
    <location>
        <begin position="146"/>
        <end position="160"/>
    </location>
</feature>
<dbReference type="PROSITE" id="PS50237">
    <property type="entry name" value="HECT"/>
    <property type="match status" value="1"/>
</dbReference>
<sequence>MFCPFCGAQLGGAPRFCPSCGQNVGFLTERPSTPSTSTSEGCGPTVNETRKEGKAAQFLRFREVKEAERRTFSKVKKKKNITVKVKNIPGTDRPFVLEHYKEAIGKSYQRITLYICLLQDLSHGDDSSSESEDYEAFARLPMEMSPKQSPPTTSRASVGQANGAGAGPKKKTTLVPNTSCDIYNLLVKFTDDIGQTEDAVDTGGPTREFLTLLMDAIKNRRFFEGRDDGKYLSFDSKGPSTLLKIRGFRKSSRLPRDPFYKAPSRGTVVARINELYDNEKAMKMELLAQAPFIALTGDHWTSVNNQNYLGVTGHLIDNKWQLHSFSLGVVKTEERHFADACARQLIQVSDEWKITDKVTTIGTDSARNMIAAARILPFDHLPCIAHMIQRLITVSLSNSGFDGALAKCRKIVGHFKHSPANAAELKAQQASHGQDEEPLIQDVPTRWNSTLAMITRILQNKEPLKETLAQQKHNLALLTAAEYDRLARLETLLEPCKYVTNLLGGDKYVSCSAVLPALCHLQRKMEVTDDDPAYVLRFKTTFSEDLNKRKENLNITWLKVATALDPRFKDLKCMPRAEREEVWRVLCEVLNNREPPRAEVEPEPPKKKMALLLMATDSESDDEAQSNKPLDRYRAEPSIDTEQCPLQWWSTHTGGEIADMMERRKIDILCVQETRWKGSKARNIGRGYKLFYHGVDGRRNGVGVILKEEYARGVLEVRRVSDRVIALKLVREGVMVNVISAYAPQVGCEIEEKEEFWSVLDEVVESVPARERVVIGADFNGHVGEGNKGDEEVMGRYGVKNRNVEGQMVVDFAKRMGMAVVNTYFTKREEHRITYKSGGRCTQVDYVLCRRRNLKEVRDCKVITGESVARQHRMVVCRMTLEDKRRRRAKGGKVEPRIKWWKLKKEECCIEFREGVRQALGGREELPGGWVATAEVVRETARKEDKETWWWNEEVQESIQRKRLAKKKWDSQGDEESRQVYTEKRREAKREVAKAKERAFSELYKRLDTKEGEKELFRLARQRDQAGKDVQQVRVIKDRDGKVLTSEDSVMRRWKEYFEELMNEENERERRTDNVEIVNQEVQEISKEEVRAAMRRMKSGKAVGPDDIPVETWRCLGEMAVEFLTRLFNNILESETMPEDWRRSVLVPIFKNKGDVQSCSNYRGIKLISHSMKLWERVVEARLREEVMISEQQYGFMPRKSVTDALFALRMLMEKYREGQKELHCVFVDLEKAYDRVPREEVWYCMRRSGVAEKYVRSVQAMYEDSVTVVRCAVGVTEAFKVGVGLHQGSALSPFLFAMVMDRLTDEVRQESPWTMMFADDIVICSESREQVEESLEKWREVKKRVQAGWCGWRRVTGVICDRRVPARVKGKVYSRVVRPAMLYGLETVALTKRQEGELEVAELKMLRFSLGVTRMDKIRNEYIRGTAHVGQFGQKVREARLRWFGHVRRREVGYIGRRMLDMELPGKRRRGRPKRRFMDTVKEDMQAVGVTEDEAQDKNRWKQMIRCGDP</sequence>
<evidence type="ECO:0000259" key="6">
    <source>
        <dbReference type="PROSITE" id="PS50878"/>
    </source>
</evidence>
<dbReference type="Gene3D" id="3.30.70.270">
    <property type="match status" value="1"/>
</dbReference>
<dbReference type="InterPro" id="IPR005135">
    <property type="entry name" value="Endo/exonuclease/phosphatase"/>
</dbReference>
<dbReference type="PANTHER" id="PTHR19446">
    <property type="entry name" value="REVERSE TRANSCRIPTASES"/>
    <property type="match status" value="1"/>
</dbReference>
<evidence type="ECO:0000256" key="1">
    <source>
        <dbReference type="ARBA" id="ARBA00010879"/>
    </source>
</evidence>
<dbReference type="CDD" id="cd09076">
    <property type="entry name" value="L1-EN"/>
    <property type="match status" value="1"/>
</dbReference>
<protein>
    <recommendedName>
        <fullName evidence="2">ribonuclease H</fullName>
        <ecNumber evidence="2">3.1.26.4</ecNumber>
    </recommendedName>
</protein>
<dbReference type="OrthoDB" id="410381at2759"/>
<dbReference type="InterPro" id="IPR043502">
    <property type="entry name" value="DNA/RNA_pol_sf"/>
</dbReference>
<organism evidence="7 8">
    <name type="scientific">Synaphobranchus kaupii</name>
    <name type="common">Kaup's arrowtooth eel</name>
    <dbReference type="NCBI Taxonomy" id="118154"/>
    <lineage>
        <taxon>Eukaryota</taxon>
        <taxon>Metazoa</taxon>
        <taxon>Chordata</taxon>
        <taxon>Craniata</taxon>
        <taxon>Vertebrata</taxon>
        <taxon>Euteleostomi</taxon>
        <taxon>Actinopterygii</taxon>
        <taxon>Neopterygii</taxon>
        <taxon>Teleostei</taxon>
        <taxon>Anguilliformes</taxon>
        <taxon>Synaphobranchidae</taxon>
        <taxon>Synaphobranchus</taxon>
    </lineage>
</organism>
<accession>A0A9Q1GBM7</accession>
<comment type="similarity">
    <text evidence="1">Belongs to the beta type-B retroviral polymerase family. HERV class-II K(HML-2) pol subfamily.</text>
</comment>